<dbReference type="AlphaFoldDB" id="A0A7R8H3D7"/>
<reference evidence="2" key="1">
    <citation type="submission" date="2021-02" db="EMBL/GenBank/DDBJ databases">
        <authorList>
            <person name="Bekaert M."/>
        </authorList>
    </citation>
    <scope>NUCLEOTIDE SEQUENCE</scope>
    <source>
        <strain evidence="2">IoA-00</strain>
    </source>
</reference>
<gene>
    <name evidence="2" type="ORF">LSAA_4486</name>
</gene>
<sequence>MVISRLTKFKNSYSTSDLVNIDDPPLKTTHKRSRPELLSLFISVHKKCKPKDSLGDGKTSLTDINCVNDSKADESNPFITDGGVDFLIDRVNITSEHPQAQLSVFCDNPNIRGDGLIVDGADDEVAFFIDNEPQDNNTFVVTSINTRGEVVHIDVCHLPPVVDSEPTPQYSGPELELLYKVQFNAYMDWRPELLYKRVKDSRSVHGTIKSSRTIVPRNSKPNKNVSPAADSDSAAVKQGVNGGVRHNKVPQFLSTLVLRSDFDANVTAEAKKAELDLEISLMPNYRIKFGSYNIPYLRRFLSPMMMESVFHDLDTDAPYEIGISGTAINRMMFADDTTLIWYNNLKSLQIYLKSFEIVAAKVDLSLKSNNSGLLSIPQGNKKGLMYVDPSHMATSSDGTIKNVELNDFYKYLDIRYSCFLATKSGYDQRSKIAAQKYVRKITGMFHDVPISFSDSKAKDEWVHWIRVTILILELAKTNLINSVDTKSMKYALQGKGNHNFLQDNTYSMNNTEFKRVVQIMAANVATNSKFNRYKVIPKNNKCESCDDRVNNIDHAHVHKAST</sequence>
<keyword evidence="3" id="KW-1185">Reference proteome</keyword>
<name>A0A7R8H3D7_LEPSM</name>
<organism evidence="2 3">
    <name type="scientific">Lepeophtheirus salmonis</name>
    <name type="common">Salmon louse</name>
    <name type="synonym">Caligus salmonis</name>
    <dbReference type="NCBI Taxonomy" id="72036"/>
    <lineage>
        <taxon>Eukaryota</taxon>
        <taxon>Metazoa</taxon>
        <taxon>Ecdysozoa</taxon>
        <taxon>Arthropoda</taxon>
        <taxon>Crustacea</taxon>
        <taxon>Multicrustacea</taxon>
        <taxon>Hexanauplia</taxon>
        <taxon>Copepoda</taxon>
        <taxon>Siphonostomatoida</taxon>
        <taxon>Caligidae</taxon>
        <taxon>Lepeophtheirus</taxon>
    </lineage>
</organism>
<evidence type="ECO:0000313" key="3">
    <source>
        <dbReference type="Proteomes" id="UP000675881"/>
    </source>
</evidence>
<protein>
    <submittedName>
        <fullName evidence="2">(salmon louse) hypothetical protein</fullName>
    </submittedName>
</protein>
<proteinExistence type="predicted"/>
<dbReference type="EMBL" id="HG994592">
    <property type="protein sequence ID" value="CAF2829812.1"/>
    <property type="molecule type" value="Genomic_DNA"/>
</dbReference>
<evidence type="ECO:0000256" key="1">
    <source>
        <dbReference type="SAM" id="MobiDB-lite"/>
    </source>
</evidence>
<feature type="region of interest" description="Disordered" evidence="1">
    <location>
        <begin position="209"/>
        <end position="234"/>
    </location>
</feature>
<dbReference type="Proteomes" id="UP000675881">
    <property type="component" value="Chromosome 13"/>
</dbReference>
<accession>A0A7R8H3D7</accession>
<evidence type="ECO:0000313" key="2">
    <source>
        <dbReference type="EMBL" id="CAF2829812.1"/>
    </source>
</evidence>